<feature type="chain" id="PRO_5016286478" evidence="6">
    <location>
        <begin position="20"/>
        <end position="267"/>
    </location>
</feature>
<dbReference type="PROSITE" id="PS00280">
    <property type="entry name" value="BPTI_KUNITZ_1"/>
    <property type="match status" value="4"/>
</dbReference>
<dbReference type="FunFam" id="4.10.410.10:FF:000020">
    <property type="entry name" value="Collagen, type VI, alpha 3"/>
    <property type="match status" value="1"/>
</dbReference>
<accession>A0A330LA57</accession>
<dbReference type="PANTHER" id="PTHR10083">
    <property type="entry name" value="KUNITZ-TYPE PROTEASE INHIBITOR-RELATED"/>
    <property type="match status" value="1"/>
</dbReference>
<dbReference type="SUPFAM" id="SSF57362">
    <property type="entry name" value="BPTI-like"/>
    <property type="match status" value="4"/>
</dbReference>
<feature type="domain" description="BPTI/Kunitz inhibitor" evidence="7">
    <location>
        <begin position="33"/>
        <end position="83"/>
    </location>
</feature>
<keyword evidence="4" id="KW-0722">Serine protease inhibitor</keyword>
<dbReference type="PROSITE" id="PS50279">
    <property type="entry name" value="BPTI_KUNITZ_2"/>
    <property type="match status" value="4"/>
</dbReference>
<evidence type="ECO:0000256" key="1">
    <source>
        <dbReference type="ARBA" id="ARBA00004613"/>
    </source>
</evidence>
<dbReference type="Gene3D" id="4.10.410.10">
    <property type="entry name" value="Pancreatic trypsin inhibitor Kunitz domain"/>
    <property type="match status" value="4"/>
</dbReference>
<dbReference type="InterPro" id="IPR036880">
    <property type="entry name" value="Kunitz_BPTI_sf"/>
</dbReference>
<dbReference type="PANTHER" id="PTHR10083:SF374">
    <property type="entry name" value="BPTI_KUNITZ INHIBITOR DOMAIN-CONTAINING PROTEIN"/>
    <property type="match status" value="1"/>
</dbReference>
<keyword evidence="5" id="KW-1015">Disulfide bond</keyword>
<evidence type="ECO:0000313" key="8">
    <source>
        <dbReference type="EMBL" id="SPP68600.1"/>
    </source>
</evidence>
<proteinExistence type="evidence at transcript level"/>
<evidence type="ECO:0000256" key="2">
    <source>
        <dbReference type="ARBA" id="ARBA00022525"/>
    </source>
</evidence>
<reference evidence="8" key="1">
    <citation type="submission" date="2018-04" db="EMBL/GenBank/DDBJ databases">
        <authorList>
            <person name="Go L.Y."/>
            <person name="Mitchell J.A."/>
        </authorList>
    </citation>
    <scope>NUCLEOTIDE SEQUENCE</scope>
    <source>
        <tissue evidence="8">Mid-oesophagous</tissue>
    </source>
</reference>
<dbReference type="GO" id="GO:0004867">
    <property type="term" value="F:serine-type endopeptidase inhibitor activity"/>
    <property type="evidence" value="ECO:0007669"/>
    <property type="project" value="UniProtKB-KW"/>
</dbReference>
<keyword evidence="3" id="KW-0646">Protease inhibitor</keyword>
<evidence type="ECO:0000256" key="3">
    <source>
        <dbReference type="ARBA" id="ARBA00022690"/>
    </source>
</evidence>
<dbReference type="InterPro" id="IPR020901">
    <property type="entry name" value="Prtase_inh_Kunz-CS"/>
</dbReference>
<keyword evidence="2" id="KW-0964">Secreted</keyword>
<evidence type="ECO:0000256" key="5">
    <source>
        <dbReference type="ARBA" id="ARBA00023157"/>
    </source>
</evidence>
<evidence type="ECO:0000256" key="6">
    <source>
        <dbReference type="SAM" id="SignalP"/>
    </source>
</evidence>
<dbReference type="PRINTS" id="PR00759">
    <property type="entry name" value="BASICPTASE"/>
</dbReference>
<comment type="subcellular location">
    <subcellularLocation>
        <location evidence="1">Secreted</location>
    </subcellularLocation>
</comment>
<sequence length="267" mass="29845">MKELCFVALILSLVVFANAARNAASFISPRDVCKLRPRPGPCGNKYSMYYYNSRSGQCETFNYGGCGGNGNRFDTQEECEDTCHQNMANPGDVCQMRPETGNCRGNFPRYFYNPANRKCETFSYGGCGGNGNRFLTQEECDDKCRENKADSGDVCQLPPVTGDCRGDFPRYFYNSTSGNCERFSYGGCKGNGNRFHTEKECNDQCRPNMGNPDNVCQLPAKRGKCKGNFPKYFYNSKSRQCEMFIFGGCGTNGNKFDTLEDCQAMCP</sequence>
<evidence type="ECO:0000259" key="7">
    <source>
        <dbReference type="PROSITE" id="PS50279"/>
    </source>
</evidence>
<organism evidence="8">
    <name type="scientific">Colubraria reticulata</name>
    <dbReference type="NCBI Taxonomy" id="604273"/>
    <lineage>
        <taxon>Eukaryota</taxon>
        <taxon>Metazoa</taxon>
        <taxon>Spiralia</taxon>
        <taxon>Lophotrochozoa</taxon>
        <taxon>Mollusca</taxon>
        <taxon>Gastropoda</taxon>
        <taxon>Caenogastropoda</taxon>
        <taxon>Neogastropoda</taxon>
        <taxon>Buccinoidea</taxon>
        <taxon>Buccinidae</taxon>
        <taxon>Colubraria</taxon>
    </lineage>
</organism>
<dbReference type="CDD" id="cd00109">
    <property type="entry name" value="Kunitz-type"/>
    <property type="match status" value="4"/>
</dbReference>
<protein>
    <submittedName>
        <fullName evidence="8">TFPI-like multiple Kunitz-type protease inhibitor 4K5</fullName>
    </submittedName>
</protein>
<evidence type="ECO:0000256" key="4">
    <source>
        <dbReference type="ARBA" id="ARBA00022900"/>
    </source>
</evidence>
<name>A0A330LA57_9CAEN</name>
<gene>
    <name evidence="8" type="primary">4K5</name>
</gene>
<feature type="domain" description="BPTI/Kunitz inhibitor" evidence="7">
    <location>
        <begin position="216"/>
        <end position="266"/>
    </location>
</feature>
<dbReference type="AlphaFoldDB" id="A0A330LA57"/>
<feature type="domain" description="BPTI/Kunitz inhibitor" evidence="7">
    <location>
        <begin position="94"/>
        <end position="144"/>
    </location>
</feature>
<dbReference type="GO" id="GO:0005615">
    <property type="term" value="C:extracellular space"/>
    <property type="evidence" value="ECO:0007669"/>
    <property type="project" value="TreeGrafter"/>
</dbReference>
<dbReference type="FunFam" id="4.10.410.10:FF:000011">
    <property type="entry name" value="Tissue factor pathway inhibitor"/>
    <property type="match status" value="1"/>
</dbReference>
<dbReference type="SMART" id="SM00131">
    <property type="entry name" value="KU"/>
    <property type="match status" value="4"/>
</dbReference>
<dbReference type="InterPro" id="IPR002223">
    <property type="entry name" value="Kunitz_BPTI"/>
</dbReference>
<feature type="domain" description="BPTI/Kunitz inhibitor" evidence="7">
    <location>
        <begin position="155"/>
        <end position="205"/>
    </location>
</feature>
<keyword evidence="6" id="KW-0732">Signal</keyword>
<feature type="signal peptide" evidence="6">
    <location>
        <begin position="1"/>
        <end position="19"/>
    </location>
</feature>
<dbReference type="Pfam" id="PF00014">
    <property type="entry name" value="Kunitz_BPTI"/>
    <property type="match status" value="4"/>
</dbReference>
<dbReference type="InterPro" id="IPR050098">
    <property type="entry name" value="TFPI/VKTCI-like"/>
</dbReference>
<dbReference type="EMBL" id="LS398079">
    <property type="protein sequence ID" value="SPP68600.1"/>
    <property type="molecule type" value="mRNA"/>
</dbReference>